<organism evidence="1 2">
    <name type="scientific">Kordia antarctica</name>
    <dbReference type="NCBI Taxonomy" id="1218801"/>
    <lineage>
        <taxon>Bacteria</taxon>
        <taxon>Pseudomonadati</taxon>
        <taxon>Bacteroidota</taxon>
        <taxon>Flavobacteriia</taxon>
        <taxon>Flavobacteriales</taxon>
        <taxon>Flavobacteriaceae</taxon>
        <taxon>Kordia</taxon>
    </lineage>
</organism>
<name>A0A7L4ZRM8_9FLAO</name>
<dbReference type="Pfam" id="PF07661">
    <property type="entry name" value="MORN_2"/>
    <property type="match status" value="1"/>
</dbReference>
<evidence type="ECO:0008006" key="3">
    <source>
        <dbReference type="Google" id="ProtNLM"/>
    </source>
</evidence>
<dbReference type="SUPFAM" id="SSF82185">
    <property type="entry name" value="Histone H3 K4-specific methyltransferase SET7/9 N-terminal domain"/>
    <property type="match status" value="1"/>
</dbReference>
<dbReference type="KEGG" id="kan:IMCC3317_42660"/>
<evidence type="ECO:0000313" key="1">
    <source>
        <dbReference type="EMBL" id="QHI38866.1"/>
    </source>
</evidence>
<dbReference type="EMBL" id="CP019288">
    <property type="protein sequence ID" value="QHI38866.1"/>
    <property type="molecule type" value="Genomic_DNA"/>
</dbReference>
<gene>
    <name evidence="1" type="ORF">IMCC3317_42660</name>
</gene>
<accession>A0A7L4ZRM8</accession>
<reference evidence="1 2" key="1">
    <citation type="journal article" date="2013" name="Int. J. Syst. Evol. Microbiol.">
        <title>Kordia antarctica sp. nov., isolated from Antarctic seawater.</title>
        <authorList>
            <person name="Baek K."/>
            <person name="Choi A."/>
            <person name="Kang I."/>
            <person name="Lee K."/>
            <person name="Cho J.C."/>
        </authorList>
    </citation>
    <scope>NUCLEOTIDE SEQUENCE [LARGE SCALE GENOMIC DNA]</scope>
    <source>
        <strain evidence="1 2">IMCC3317</strain>
    </source>
</reference>
<dbReference type="InterPro" id="IPR011652">
    <property type="entry name" value="MORN_2"/>
</dbReference>
<dbReference type="Proteomes" id="UP000464657">
    <property type="component" value="Chromosome"/>
</dbReference>
<dbReference type="Gene3D" id="3.90.930.1">
    <property type="match status" value="1"/>
</dbReference>
<sequence>MNIIFYFQEIIKEQRITYSNFISFFGIILLLVSCQNKSQKVGTITEDISQKSSVVVSKDSLALKPTQGLVFYKNEPFTGISELKYANGIVAETIQYIKGKRNGVRKKWFPAGLLSYESNYVEGKQHGISKTWWNNGNLRSISNHIDGVVNGLQEQWYISGEKFKELTIVNGKEEGLQKAWRKNGKLFNNYEAKNGRYFGLKRSGLCYELQSEIVQTK</sequence>
<evidence type="ECO:0000313" key="2">
    <source>
        <dbReference type="Proteomes" id="UP000464657"/>
    </source>
</evidence>
<protein>
    <recommendedName>
        <fullName evidence="3">Antitoxin YwqK</fullName>
    </recommendedName>
</protein>
<proteinExistence type="predicted"/>
<keyword evidence="2" id="KW-1185">Reference proteome</keyword>
<dbReference type="RefSeq" id="WP_228054861.1">
    <property type="nucleotide sequence ID" value="NZ_CP019288.1"/>
</dbReference>
<dbReference type="AlphaFoldDB" id="A0A7L4ZRM8"/>